<evidence type="ECO:0000313" key="2">
    <source>
        <dbReference type="EMBL" id="CDN87683.1"/>
    </source>
</evidence>
<feature type="transmembrane region" description="Helical" evidence="1">
    <location>
        <begin position="291"/>
        <end position="311"/>
    </location>
</feature>
<dbReference type="EMBL" id="CCAE010000013">
    <property type="protein sequence ID" value="CDN87683.1"/>
    <property type="molecule type" value="Genomic_DNA"/>
</dbReference>
<dbReference type="Proteomes" id="UP000028878">
    <property type="component" value="Unassembled WGS sequence"/>
</dbReference>
<dbReference type="RefSeq" id="WP_009519365.1">
    <property type="nucleotide sequence ID" value="NZ_CCAE010000013.1"/>
</dbReference>
<keyword evidence="1" id="KW-0472">Membrane</keyword>
<feature type="transmembrane region" description="Helical" evidence="1">
    <location>
        <begin position="424"/>
        <end position="444"/>
    </location>
</feature>
<evidence type="ECO:0008006" key="4">
    <source>
        <dbReference type="Google" id="ProtNLM"/>
    </source>
</evidence>
<feature type="transmembrane region" description="Helical" evidence="1">
    <location>
        <begin position="150"/>
        <end position="168"/>
    </location>
</feature>
<keyword evidence="1" id="KW-1133">Transmembrane helix</keyword>
<protein>
    <recommendedName>
        <fullName evidence="4">O-antigen polymerase</fullName>
    </recommendedName>
</protein>
<evidence type="ECO:0000313" key="3">
    <source>
        <dbReference type="Proteomes" id="UP000028878"/>
    </source>
</evidence>
<feature type="transmembrane region" description="Helical" evidence="1">
    <location>
        <begin position="48"/>
        <end position="72"/>
    </location>
</feature>
<feature type="transmembrane region" description="Helical" evidence="1">
    <location>
        <begin position="84"/>
        <end position="106"/>
    </location>
</feature>
<proteinExistence type="predicted"/>
<gene>
    <name evidence="2" type="ORF">BN948_02108</name>
</gene>
<accession>A0A1L1PI91</accession>
<feature type="transmembrane region" description="Helical" evidence="1">
    <location>
        <begin position="373"/>
        <end position="394"/>
    </location>
</feature>
<evidence type="ECO:0000256" key="1">
    <source>
        <dbReference type="SAM" id="Phobius"/>
    </source>
</evidence>
<feature type="transmembrane region" description="Helical" evidence="1">
    <location>
        <begin position="112"/>
        <end position="130"/>
    </location>
</feature>
<feature type="transmembrane region" description="Helical" evidence="1">
    <location>
        <begin position="195"/>
        <end position="214"/>
    </location>
</feature>
<sequence length="452" mass="50586">MTIGLTSTPTKAADGVLAHLAMLVSSWLFVLALHWAHATYLQPVQEEWGFPYFSMGLGAWLFLLLSTGTVALTLPPSLARPSSLVMFVLYLIVFLPTVTITLAVHPQALSELGASLSALTIGFIALNLILQKCKPMPDLRWRRSPTTRQALFFALAFLVLWVFVVLSFKDVMTIAGLDDIYEQREAGRSRTWMEAYAQTYLAYVFSPALLAFGLTTRRPTWTCLALLGFITMYAITAERTIFLLPFIMALTYWALGLKIAHTTLMSIVIALLALMITVATQLVDNHYLFELLALYFVFRIFSIPGAMLWQYNEVFSGSTYTFWSHIKGFDLFMPTPLALHSNPNWPQLGHIVAEQILERESNSNAHLFVYDGLAANGPMGILVIFLLLGVWLSVVDRTTRLVDWKFACLAYIPMAFVLANGSMFSALLSFGGLFWLGFFGLQLFRTPVSPVR</sequence>
<feature type="transmembrane region" description="Helical" evidence="1">
    <location>
        <begin position="259"/>
        <end position="279"/>
    </location>
</feature>
<feature type="transmembrane region" description="Helical" evidence="1">
    <location>
        <begin position="12"/>
        <end position="36"/>
    </location>
</feature>
<dbReference type="AlphaFoldDB" id="A0A1L1PI91"/>
<reference evidence="3" key="1">
    <citation type="submission" date="2014-11" db="EMBL/GenBank/DDBJ databases">
        <title>Draft genome sequence of Hydrogenophaga intermedia S1.</title>
        <authorList>
            <person name="Gan H.M."/>
            <person name="Chew T.H."/>
            <person name="Stolz A."/>
        </authorList>
    </citation>
    <scope>NUCLEOTIDE SEQUENCE [LARGE SCALE GENOMIC DNA]</scope>
    <source>
        <strain evidence="3">S1</strain>
    </source>
</reference>
<dbReference type="NCBIfam" id="TIGR04370">
    <property type="entry name" value="glyco_rpt_poly"/>
    <property type="match status" value="1"/>
</dbReference>
<feature type="transmembrane region" description="Helical" evidence="1">
    <location>
        <begin position="226"/>
        <end position="253"/>
    </location>
</feature>
<keyword evidence="1" id="KW-0812">Transmembrane</keyword>
<name>A0A1L1PI91_HYDIT</name>
<keyword evidence="3" id="KW-1185">Reference proteome</keyword>
<organism evidence="2 3">
    <name type="scientific">Hydrogenophaga intermedia</name>
    <dbReference type="NCBI Taxonomy" id="65786"/>
    <lineage>
        <taxon>Bacteria</taxon>
        <taxon>Pseudomonadati</taxon>
        <taxon>Pseudomonadota</taxon>
        <taxon>Betaproteobacteria</taxon>
        <taxon>Burkholderiales</taxon>
        <taxon>Comamonadaceae</taxon>
        <taxon>Hydrogenophaga</taxon>
    </lineage>
</organism>